<feature type="signal peptide" evidence="1">
    <location>
        <begin position="1"/>
        <end position="30"/>
    </location>
</feature>
<proteinExistence type="predicted"/>
<gene>
    <name evidence="2" type="ORF">SEVIR_3G425350v2</name>
</gene>
<organism evidence="2 3">
    <name type="scientific">Setaria viridis</name>
    <name type="common">Green bristlegrass</name>
    <name type="synonym">Setaria italica subsp. viridis</name>
    <dbReference type="NCBI Taxonomy" id="4556"/>
    <lineage>
        <taxon>Eukaryota</taxon>
        <taxon>Viridiplantae</taxon>
        <taxon>Streptophyta</taxon>
        <taxon>Embryophyta</taxon>
        <taxon>Tracheophyta</taxon>
        <taxon>Spermatophyta</taxon>
        <taxon>Magnoliopsida</taxon>
        <taxon>Liliopsida</taxon>
        <taxon>Poales</taxon>
        <taxon>Poaceae</taxon>
        <taxon>PACMAD clade</taxon>
        <taxon>Panicoideae</taxon>
        <taxon>Panicodae</taxon>
        <taxon>Paniceae</taxon>
        <taxon>Cenchrinae</taxon>
        <taxon>Setaria</taxon>
    </lineage>
</organism>
<dbReference type="EMBL" id="CM016554">
    <property type="protein sequence ID" value="TKW29899.1"/>
    <property type="molecule type" value="Genomic_DNA"/>
</dbReference>
<evidence type="ECO:0000313" key="2">
    <source>
        <dbReference type="EMBL" id="TKW29899.1"/>
    </source>
</evidence>
<evidence type="ECO:0000313" key="3">
    <source>
        <dbReference type="Proteomes" id="UP000298652"/>
    </source>
</evidence>
<dbReference type="Gramene" id="TKW29899">
    <property type="protein sequence ID" value="TKW29899"/>
    <property type="gene ID" value="SEVIR_3G425350v2"/>
</dbReference>
<dbReference type="Proteomes" id="UP000298652">
    <property type="component" value="Chromosome 3"/>
</dbReference>
<sequence>MIHACSCSSPAIHTTHLMLLVLIFSRLVLGHAGRPEPFPSSKQKRWTAGMGRPFHACHIYLSSLLQGLFGSTN</sequence>
<keyword evidence="1" id="KW-0732">Signal</keyword>
<dbReference type="AlphaFoldDB" id="A0A4U6VQ51"/>
<accession>A0A4U6VQ51</accession>
<reference evidence="2" key="1">
    <citation type="submission" date="2019-03" db="EMBL/GenBank/DDBJ databases">
        <title>WGS assembly of Setaria viridis.</title>
        <authorList>
            <person name="Huang P."/>
            <person name="Jenkins J."/>
            <person name="Grimwood J."/>
            <person name="Barry K."/>
            <person name="Healey A."/>
            <person name="Mamidi S."/>
            <person name="Sreedasyam A."/>
            <person name="Shu S."/>
            <person name="Feldman M."/>
            <person name="Wu J."/>
            <person name="Yu Y."/>
            <person name="Chen C."/>
            <person name="Johnson J."/>
            <person name="Rokhsar D."/>
            <person name="Baxter I."/>
            <person name="Schmutz J."/>
            <person name="Brutnell T."/>
            <person name="Kellogg E."/>
        </authorList>
    </citation>
    <scope>NUCLEOTIDE SEQUENCE [LARGE SCALE GENOMIC DNA]</scope>
</reference>
<protein>
    <recommendedName>
        <fullName evidence="4">Secreted protein</fullName>
    </recommendedName>
</protein>
<evidence type="ECO:0008006" key="4">
    <source>
        <dbReference type="Google" id="ProtNLM"/>
    </source>
</evidence>
<keyword evidence="3" id="KW-1185">Reference proteome</keyword>
<evidence type="ECO:0000256" key="1">
    <source>
        <dbReference type="SAM" id="SignalP"/>
    </source>
</evidence>
<feature type="chain" id="PRO_5020387983" description="Secreted protein" evidence="1">
    <location>
        <begin position="31"/>
        <end position="73"/>
    </location>
</feature>
<name>A0A4U6VQ51_SETVI</name>